<dbReference type="OrthoDB" id="201504at2759"/>
<protein>
    <recommendedName>
        <fullName evidence="4">Steroid 5-alpha reductase C-terminal domain-containing protein</fullName>
    </recommendedName>
</protein>
<feature type="transmembrane region" description="Helical" evidence="1">
    <location>
        <begin position="61"/>
        <end position="82"/>
    </location>
</feature>
<sequence>MQQLFNINSWLLLLYIYLAVVLISFIYGVATKNVSQVDRLWSILPIFMAWIYAYISEWADIVIVMACCITFWGVRLTWNFFIKGGYRMERGIFVEEDWRWGYLRTFITNPILWQLFHFGFICSIQLALIIGFTIPVLLVALSDRSSGLYLSDFFFCFLFLFFFGMETIVDINMFRFQTEKHSLSSEEQKMSRNICIRAGFDFSGLRKYSRHPNYFAEVMQWVVIYMWGSYRIGNWLNWGLLFAIALFVVVYCSTFVSEPVASKKYPLFAEYQKTTWRFIPFFPVHFGAFEEKAKSGK</sequence>
<dbReference type="InterPro" id="IPR010721">
    <property type="entry name" value="UstE-like"/>
</dbReference>
<dbReference type="GO" id="GO:0016020">
    <property type="term" value="C:membrane"/>
    <property type="evidence" value="ECO:0007669"/>
    <property type="project" value="TreeGrafter"/>
</dbReference>
<organism evidence="2">
    <name type="scientific">Blastocystis hominis</name>
    <dbReference type="NCBI Taxonomy" id="12968"/>
    <lineage>
        <taxon>Eukaryota</taxon>
        <taxon>Sar</taxon>
        <taxon>Stramenopiles</taxon>
        <taxon>Bigyra</taxon>
        <taxon>Opalozoa</taxon>
        <taxon>Opalinata</taxon>
        <taxon>Blastocystidae</taxon>
        <taxon>Blastocystis</taxon>
    </lineage>
</organism>
<dbReference type="PANTHER" id="PTHR32251">
    <property type="entry name" value="3-OXO-5-ALPHA-STEROID 4-DEHYDROGENASE"/>
    <property type="match status" value="1"/>
</dbReference>
<evidence type="ECO:0000313" key="2">
    <source>
        <dbReference type="EMBL" id="CBK19604.2"/>
    </source>
</evidence>
<keyword evidence="1" id="KW-1133">Transmembrane helix</keyword>
<dbReference type="AlphaFoldDB" id="D8LUW5"/>
<dbReference type="GeneID" id="24917380"/>
<dbReference type="OMA" id="WRKGGYQ"/>
<keyword evidence="1" id="KW-0812">Transmembrane</keyword>
<evidence type="ECO:0000256" key="1">
    <source>
        <dbReference type="SAM" id="Phobius"/>
    </source>
</evidence>
<feature type="transmembrane region" description="Helical" evidence="1">
    <location>
        <begin position="147"/>
        <end position="165"/>
    </location>
</feature>
<dbReference type="PANTHER" id="PTHR32251:SF23">
    <property type="entry name" value="3-OXO-5-ALPHA-STEROID 4-DEHYDROGENASE (DUF1295)"/>
    <property type="match status" value="1"/>
</dbReference>
<proteinExistence type="predicted"/>
<feature type="transmembrane region" description="Helical" evidence="1">
    <location>
        <begin position="238"/>
        <end position="256"/>
    </location>
</feature>
<feature type="transmembrane region" description="Helical" evidence="1">
    <location>
        <begin position="115"/>
        <end position="141"/>
    </location>
</feature>
<feature type="transmembrane region" description="Helical" evidence="1">
    <location>
        <begin position="12"/>
        <end position="30"/>
    </location>
</feature>
<dbReference type="Pfam" id="PF06966">
    <property type="entry name" value="DUF1295"/>
    <property type="match status" value="1"/>
</dbReference>
<evidence type="ECO:0008006" key="4">
    <source>
        <dbReference type="Google" id="ProtNLM"/>
    </source>
</evidence>
<dbReference type="InParanoid" id="D8LUW5"/>
<evidence type="ECO:0000313" key="3">
    <source>
        <dbReference type="Proteomes" id="UP000008312"/>
    </source>
</evidence>
<dbReference type="EMBL" id="FN668638">
    <property type="protein sequence ID" value="CBK19604.2"/>
    <property type="molecule type" value="Genomic_DNA"/>
</dbReference>
<dbReference type="Proteomes" id="UP000008312">
    <property type="component" value="Unassembled WGS sequence"/>
</dbReference>
<gene>
    <name evidence="2" type="ORF">GSBLH_T00000058001</name>
</gene>
<keyword evidence="3" id="KW-1185">Reference proteome</keyword>
<accession>D8LUW5</accession>
<dbReference type="RefSeq" id="XP_012893652.1">
    <property type="nucleotide sequence ID" value="XM_013038198.1"/>
</dbReference>
<reference evidence="2" key="1">
    <citation type="submission" date="2010-02" db="EMBL/GenBank/DDBJ databases">
        <title>Sequencing and annotation of the Blastocystis hominis genome.</title>
        <authorList>
            <person name="Wincker P."/>
        </authorList>
    </citation>
    <scope>NUCLEOTIDE SEQUENCE</scope>
    <source>
        <strain evidence="2">Singapore isolate B</strain>
    </source>
</reference>
<keyword evidence="1" id="KW-0472">Membrane</keyword>
<dbReference type="Gene3D" id="1.20.120.1630">
    <property type="match status" value="1"/>
</dbReference>
<name>D8LUW5_BLAHO</name>